<evidence type="ECO:0000313" key="10">
    <source>
        <dbReference type="Ensembl" id="ENSSDUP00000005608.1"/>
    </source>
</evidence>
<dbReference type="GO" id="GO:0015020">
    <property type="term" value="F:glucuronosyltransferase activity"/>
    <property type="evidence" value="ECO:0007669"/>
    <property type="project" value="UniProtKB-EC"/>
</dbReference>
<keyword evidence="7" id="KW-0732">Signal</keyword>
<dbReference type="Pfam" id="PF00201">
    <property type="entry name" value="UDPGT"/>
    <property type="match status" value="1"/>
</dbReference>
<keyword evidence="8" id="KW-1133">Transmembrane helix</keyword>
<dbReference type="GeneTree" id="ENSGT00940000159677"/>
<evidence type="ECO:0000256" key="7">
    <source>
        <dbReference type="ARBA" id="ARBA00022729"/>
    </source>
</evidence>
<dbReference type="InterPro" id="IPR050271">
    <property type="entry name" value="UDP-glycosyltransferase"/>
</dbReference>
<keyword evidence="9" id="KW-0325">Glycoprotein</keyword>
<name>A0A3B4THU7_SERDU</name>
<keyword evidence="5" id="KW-0808">Transferase</keyword>
<dbReference type="FunFam" id="3.40.50.2000:FF:000066">
    <property type="entry name" value="UDP-glucuronosyltransferase 1-1"/>
    <property type="match status" value="1"/>
</dbReference>
<dbReference type="InterPro" id="IPR002213">
    <property type="entry name" value="UDP_glucos_trans"/>
</dbReference>
<accession>A0A3B4THU7</accession>
<keyword evidence="8" id="KW-0472">Membrane</keyword>
<evidence type="ECO:0000313" key="11">
    <source>
        <dbReference type="Proteomes" id="UP000261420"/>
    </source>
</evidence>
<reference evidence="10" key="1">
    <citation type="submission" date="2025-08" db="UniProtKB">
        <authorList>
            <consortium name="Ensembl"/>
        </authorList>
    </citation>
    <scope>IDENTIFICATION</scope>
</reference>
<protein>
    <recommendedName>
        <fullName evidence="3">glucuronosyltransferase</fullName>
        <ecNumber evidence="3">2.4.1.17</ecNumber>
    </recommendedName>
</protein>
<dbReference type="Gene3D" id="3.40.50.2000">
    <property type="entry name" value="Glycogen Phosphorylase B"/>
    <property type="match status" value="1"/>
</dbReference>
<comment type="subcellular location">
    <subcellularLocation>
        <location evidence="1">Membrane</location>
        <topology evidence="1">Single-pass membrane protein</topology>
    </subcellularLocation>
</comment>
<keyword evidence="11" id="KW-1185">Reference proteome</keyword>
<dbReference type="Ensembl" id="ENSSDUT00000005716.1">
    <property type="protein sequence ID" value="ENSSDUP00000005608.1"/>
    <property type="gene ID" value="ENSSDUG00000003772.1"/>
</dbReference>
<dbReference type="SUPFAM" id="SSF53756">
    <property type="entry name" value="UDP-Glycosyltransferase/glycogen phosphorylase"/>
    <property type="match status" value="1"/>
</dbReference>
<evidence type="ECO:0000256" key="4">
    <source>
        <dbReference type="ARBA" id="ARBA00022676"/>
    </source>
</evidence>
<evidence type="ECO:0000256" key="3">
    <source>
        <dbReference type="ARBA" id="ARBA00012544"/>
    </source>
</evidence>
<dbReference type="EC" id="2.4.1.17" evidence="3"/>
<dbReference type="PANTHER" id="PTHR48043:SF161">
    <property type="entry name" value="UDP GLUCURONOSYLTRANSFERASE FAMILY 1 MEMBER A1"/>
    <property type="match status" value="1"/>
</dbReference>
<keyword evidence="6" id="KW-0812">Transmembrane</keyword>
<keyword evidence="4" id="KW-0328">Glycosyltransferase</keyword>
<evidence type="ECO:0000256" key="2">
    <source>
        <dbReference type="ARBA" id="ARBA00009995"/>
    </source>
</evidence>
<dbReference type="GO" id="GO:0016020">
    <property type="term" value="C:membrane"/>
    <property type="evidence" value="ECO:0007669"/>
    <property type="project" value="UniProtKB-SubCell"/>
</dbReference>
<reference evidence="10" key="2">
    <citation type="submission" date="2025-09" db="UniProtKB">
        <authorList>
            <consortium name="Ensembl"/>
        </authorList>
    </citation>
    <scope>IDENTIFICATION</scope>
</reference>
<proteinExistence type="inferred from homology"/>
<evidence type="ECO:0000256" key="6">
    <source>
        <dbReference type="ARBA" id="ARBA00022692"/>
    </source>
</evidence>
<dbReference type="AlphaFoldDB" id="A0A3B4THU7"/>
<evidence type="ECO:0000256" key="9">
    <source>
        <dbReference type="ARBA" id="ARBA00023180"/>
    </source>
</evidence>
<organism evidence="10 11">
    <name type="scientific">Seriola dumerili</name>
    <name type="common">Greater amberjack</name>
    <name type="synonym">Caranx dumerili</name>
    <dbReference type="NCBI Taxonomy" id="41447"/>
    <lineage>
        <taxon>Eukaryota</taxon>
        <taxon>Metazoa</taxon>
        <taxon>Chordata</taxon>
        <taxon>Craniata</taxon>
        <taxon>Vertebrata</taxon>
        <taxon>Euteleostomi</taxon>
        <taxon>Actinopterygii</taxon>
        <taxon>Neopterygii</taxon>
        <taxon>Teleostei</taxon>
        <taxon>Neoteleostei</taxon>
        <taxon>Acanthomorphata</taxon>
        <taxon>Carangaria</taxon>
        <taxon>Carangiformes</taxon>
        <taxon>Carangidae</taxon>
        <taxon>Seriola</taxon>
    </lineage>
</organism>
<dbReference type="Proteomes" id="UP000261420">
    <property type="component" value="Unplaced"/>
</dbReference>
<comment type="similarity">
    <text evidence="2">Belongs to the UDP-glycosyltransferase family.</text>
</comment>
<evidence type="ECO:0000256" key="1">
    <source>
        <dbReference type="ARBA" id="ARBA00004167"/>
    </source>
</evidence>
<evidence type="ECO:0000256" key="5">
    <source>
        <dbReference type="ARBA" id="ARBA00022679"/>
    </source>
</evidence>
<evidence type="ECO:0000256" key="8">
    <source>
        <dbReference type="ARBA" id="ARBA00022989"/>
    </source>
</evidence>
<sequence length="332" mass="37307">MAKYLPKNLIAVICFLRCSWSCFTIIKLLFIPVTYVHSSDTIFANDTASSSSSSSSYLGNLLVVPMDGSHWVGMKAIAQEMGRRGHRVTVVIPEVSMQMGPGKYYDTVIHPVLYDRAYIDSVTSVHKDMMQKSAQSFIQKIKTRFAVTQKITDLIYRTAESLLFNDSLISHLAQQGFDAVLTDPMVPTGSLIARKLGIPTINLLRGMPFFLDMRSAGCPCPPSYVPRFFTGYSDKMSFKERVVNTLVSVALLEPLLSRLLYWRFDQMAYQFLGEEVCVAEVLSDSAIWLLRIDLILEFPRPLMPNMVLVGGINCNVRNPLPEVRSITALLRK</sequence>
<dbReference type="PANTHER" id="PTHR48043">
    <property type="entry name" value="EG:EG0003.4 PROTEIN-RELATED"/>
    <property type="match status" value="1"/>
</dbReference>